<evidence type="ECO:0000256" key="5">
    <source>
        <dbReference type="SAM" id="Phobius"/>
    </source>
</evidence>
<dbReference type="EMBL" id="PCDP01000001">
    <property type="protein sequence ID" value="PZM16893.1"/>
    <property type="molecule type" value="Genomic_DNA"/>
</dbReference>
<feature type="transmembrane region" description="Helical" evidence="5">
    <location>
        <begin position="100"/>
        <end position="118"/>
    </location>
</feature>
<proteinExistence type="predicted"/>
<comment type="caution">
    <text evidence="6">The sequence shown here is derived from an EMBL/GenBank/DDBJ whole genome shotgun (WGS) entry which is preliminary data.</text>
</comment>
<keyword evidence="4 5" id="KW-0472">Membrane</keyword>
<dbReference type="OrthoDB" id="9811373at2"/>
<organism evidence="6 7">
    <name type="scientific">Rhizobium tubonense</name>
    <dbReference type="NCBI Taxonomy" id="484088"/>
    <lineage>
        <taxon>Bacteria</taxon>
        <taxon>Pseudomonadati</taxon>
        <taxon>Pseudomonadota</taxon>
        <taxon>Alphaproteobacteria</taxon>
        <taxon>Hyphomicrobiales</taxon>
        <taxon>Rhizobiaceae</taxon>
        <taxon>Rhizobium/Agrobacterium group</taxon>
        <taxon>Rhizobium</taxon>
    </lineage>
</organism>
<dbReference type="InterPro" id="IPR032808">
    <property type="entry name" value="DoxX"/>
</dbReference>
<evidence type="ECO:0000313" key="7">
    <source>
        <dbReference type="Proteomes" id="UP000248925"/>
    </source>
</evidence>
<evidence type="ECO:0000256" key="2">
    <source>
        <dbReference type="ARBA" id="ARBA00022692"/>
    </source>
</evidence>
<keyword evidence="2 5" id="KW-0812">Transmembrane</keyword>
<keyword evidence="7" id="KW-1185">Reference proteome</keyword>
<evidence type="ECO:0000256" key="3">
    <source>
        <dbReference type="ARBA" id="ARBA00022989"/>
    </source>
</evidence>
<evidence type="ECO:0000313" key="6">
    <source>
        <dbReference type="EMBL" id="PZM16893.1"/>
    </source>
</evidence>
<sequence length="131" mass="13840">MAEIAVERNVSWVGWALTGVVALALFADAAIDLLSPGTMSAEMELTGFPPSQAPLLGIIILVCALLYIFPRTAVLGAILTTGFLGGAICTHFRLGEIGTPPQLICLALGVMTWGGLYLRDPRIRALLPFTS</sequence>
<reference evidence="6 7" key="1">
    <citation type="journal article" date="2018" name="Sci. Rep.">
        <title>Rhizobium tumorigenes sp. nov., a novel plant tumorigenic bacterium isolated from cane gall tumors on thornless blackberry.</title>
        <authorList>
            <person name="Kuzmanovi N."/>
            <person name="Smalla K."/>
            <person name="Gronow S."/>
            <person name="PuBawska J."/>
        </authorList>
    </citation>
    <scope>NUCLEOTIDE SEQUENCE [LARGE SCALE GENOMIC DNA]</scope>
    <source>
        <strain evidence="6 7">CCBAU 85046</strain>
    </source>
</reference>
<dbReference type="Proteomes" id="UP000248925">
    <property type="component" value="Unassembled WGS sequence"/>
</dbReference>
<evidence type="ECO:0000256" key="4">
    <source>
        <dbReference type="ARBA" id="ARBA00023136"/>
    </source>
</evidence>
<name>A0A2W4F554_9HYPH</name>
<accession>A0A2W4F554</accession>
<feature type="transmembrane region" description="Helical" evidence="5">
    <location>
        <begin position="12"/>
        <end position="31"/>
    </location>
</feature>
<dbReference type="RefSeq" id="WP_111158223.1">
    <property type="nucleotide sequence ID" value="NZ_PCDP01000001.1"/>
</dbReference>
<evidence type="ECO:0000256" key="1">
    <source>
        <dbReference type="ARBA" id="ARBA00004141"/>
    </source>
</evidence>
<keyword evidence="3 5" id="KW-1133">Transmembrane helix</keyword>
<dbReference type="Pfam" id="PF13564">
    <property type="entry name" value="DoxX_2"/>
    <property type="match status" value="1"/>
</dbReference>
<dbReference type="GO" id="GO:0016020">
    <property type="term" value="C:membrane"/>
    <property type="evidence" value="ECO:0007669"/>
    <property type="project" value="UniProtKB-SubCell"/>
</dbReference>
<protein>
    <recommendedName>
        <fullName evidence="8">DoxX family protein</fullName>
    </recommendedName>
</protein>
<evidence type="ECO:0008006" key="8">
    <source>
        <dbReference type="Google" id="ProtNLM"/>
    </source>
</evidence>
<feature type="transmembrane region" description="Helical" evidence="5">
    <location>
        <begin position="51"/>
        <end position="69"/>
    </location>
</feature>
<dbReference type="AlphaFoldDB" id="A0A2W4F554"/>
<comment type="subcellular location">
    <subcellularLocation>
        <location evidence="1">Membrane</location>
        <topology evidence="1">Multi-pass membrane protein</topology>
    </subcellularLocation>
</comment>
<gene>
    <name evidence="6" type="ORF">CPY51_01180</name>
</gene>
<feature type="transmembrane region" description="Helical" evidence="5">
    <location>
        <begin position="74"/>
        <end position="94"/>
    </location>
</feature>